<gene>
    <name evidence="2" type="ORF">E5139_05795</name>
</gene>
<dbReference type="Proteomes" id="UP000297053">
    <property type="component" value="Chromosome"/>
</dbReference>
<dbReference type="GeneID" id="42178429"/>
<dbReference type="Pfam" id="PF01636">
    <property type="entry name" value="APH"/>
    <property type="match status" value="1"/>
</dbReference>
<dbReference type="SUPFAM" id="SSF56112">
    <property type="entry name" value="Protein kinase-like (PK-like)"/>
    <property type="match status" value="1"/>
</dbReference>
<proteinExistence type="predicted"/>
<name>A0A4D6KIN8_9EURY</name>
<dbReference type="EMBL" id="CP039375">
    <property type="protein sequence ID" value="QCD65176.1"/>
    <property type="molecule type" value="Genomic_DNA"/>
</dbReference>
<dbReference type="Gene3D" id="3.90.1200.10">
    <property type="match status" value="1"/>
</dbReference>
<keyword evidence="2" id="KW-0808">Transferase</keyword>
<accession>A0A4D6KIN8</accession>
<dbReference type="RefSeq" id="WP_012808060.1">
    <property type="nucleotide sequence ID" value="NZ_CP039375.1"/>
</dbReference>
<reference evidence="2 3" key="1">
    <citation type="submission" date="2019-04" db="EMBL/GenBank/DDBJ databases">
        <title>Complete genome sequence of Arthrobacter sp. ZXY-2 associated with effective atrazine degradation and salt adaptation.</title>
        <authorList>
            <person name="Zhao X."/>
        </authorList>
    </citation>
    <scope>NUCLEOTIDE SEQUENCE [LARGE SCALE GENOMIC DNA]</scope>
    <source>
        <strain evidence="3">ZP60</strain>
    </source>
</reference>
<dbReference type="PANTHER" id="PTHR21310:SF15">
    <property type="entry name" value="AMINOGLYCOSIDE PHOSPHOTRANSFERASE DOMAIN-CONTAINING PROTEIN"/>
    <property type="match status" value="1"/>
</dbReference>
<dbReference type="KEGG" id="halz:E5139_05795"/>
<reference evidence="2 3" key="2">
    <citation type="submission" date="2019-04" db="EMBL/GenBank/DDBJ databases">
        <authorList>
            <person name="Yang S."/>
            <person name="Wei W."/>
        </authorList>
    </citation>
    <scope>NUCLEOTIDE SEQUENCE [LARGE SCALE GENOMIC DNA]</scope>
    <source>
        <strain evidence="3">ZP60</strain>
    </source>
</reference>
<evidence type="ECO:0000313" key="3">
    <source>
        <dbReference type="Proteomes" id="UP000297053"/>
    </source>
</evidence>
<dbReference type="PANTHER" id="PTHR21310">
    <property type="entry name" value="AMINOGLYCOSIDE PHOSPHOTRANSFERASE-RELATED-RELATED"/>
    <property type="match status" value="1"/>
</dbReference>
<protein>
    <submittedName>
        <fullName evidence="2">Aminoglycoside phosphotransferase</fullName>
    </submittedName>
</protein>
<dbReference type="AlphaFoldDB" id="A0A4D6KIN8"/>
<dbReference type="InterPro" id="IPR011009">
    <property type="entry name" value="Kinase-like_dom_sf"/>
</dbReference>
<dbReference type="InterPro" id="IPR002575">
    <property type="entry name" value="Aminoglycoside_PTrfase"/>
</dbReference>
<feature type="domain" description="Aminoglycoside phosphotransferase" evidence="1">
    <location>
        <begin position="45"/>
        <end position="288"/>
    </location>
</feature>
<dbReference type="Gene3D" id="3.30.200.20">
    <property type="entry name" value="Phosphorylase Kinase, domain 1"/>
    <property type="match status" value="1"/>
</dbReference>
<dbReference type="InterPro" id="IPR051678">
    <property type="entry name" value="AGP_Transferase"/>
</dbReference>
<sequence length="346" mass="38083">MREPSSLQERDPDPFSEQMIALMVAAAGIECEVLDAEPLRTGSATTYRVDVRDQEGDRRTVVFKAAVEGDATGLRREPALLRYVADHTSIPVPDVYGSHLQPDDLPAPSFVMEHVEGGSPTQASARENGDTGWPDGILDDIVRQAGRHLAALHDCGPVSGFGPITVDDGTLTVTDPASSWQSWLWELAAEIEGDTRLDGLASTVQSVLDSEIPELPDVDPVLAHYDYQPRNVVVDEGAGRVRAVLDWGGARSVHDEFELAVTEQYCSGWAPLGSDKRQRVRASLYEGYRDRRSLATDEAFRRRRRLYLLLSTVASLSWAPYWSGPRAERFVASQRSLVESLLDQGP</sequence>
<evidence type="ECO:0000259" key="1">
    <source>
        <dbReference type="Pfam" id="PF01636"/>
    </source>
</evidence>
<dbReference type="OMA" id="EPPREAW"/>
<evidence type="ECO:0000313" key="2">
    <source>
        <dbReference type="EMBL" id="QCD65176.1"/>
    </source>
</evidence>
<organism evidence="2 3">
    <name type="scientific">Halomicrobium mukohataei</name>
    <dbReference type="NCBI Taxonomy" id="57705"/>
    <lineage>
        <taxon>Archaea</taxon>
        <taxon>Methanobacteriati</taxon>
        <taxon>Methanobacteriota</taxon>
        <taxon>Stenosarchaea group</taxon>
        <taxon>Halobacteria</taxon>
        <taxon>Halobacteriales</taxon>
        <taxon>Haloarculaceae</taxon>
        <taxon>Halomicrobium</taxon>
    </lineage>
</organism>
<dbReference type="GO" id="GO:0016740">
    <property type="term" value="F:transferase activity"/>
    <property type="evidence" value="ECO:0007669"/>
    <property type="project" value="UniProtKB-KW"/>
</dbReference>